<dbReference type="Gene3D" id="1.10.132.100">
    <property type="match status" value="1"/>
</dbReference>
<keyword evidence="3" id="KW-1185">Reference proteome</keyword>
<dbReference type="NCBIfam" id="TIGR02548">
    <property type="entry name" value="casB_cse2"/>
    <property type="match status" value="1"/>
</dbReference>
<evidence type="ECO:0000256" key="1">
    <source>
        <dbReference type="SAM" id="MobiDB-lite"/>
    </source>
</evidence>
<dbReference type="InterPro" id="IPR013381">
    <property type="entry name" value="CRISPR-assoc_prot_Cse1"/>
</dbReference>
<dbReference type="NCBIfam" id="TIGR02547">
    <property type="entry name" value="casA_cse1"/>
    <property type="match status" value="1"/>
</dbReference>
<evidence type="ECO:0000313" key="3">
    <source>
        <dbReference type="Proteomes" id="UP001596096"/>
    </source>
</evidence>
<dbReference type="CDD" id="cd09731">
    <property type="entry name" value="Cse2_I-E"/>
    <property type="match status" value="1"/>
</dbReference>
<organism evidence="2 3">
    <name type="scientific">Nonomuraea harbinensis</name>
    <dbReference type="NCBI Taxonomy" id="1286938"/>
    <lineage>
        <taxon>Bacteria</taxon>
        <taxon>Bacillati</taxon>
        <taxon>Actinomycetota</taxon>
        <taxon>Actinomycetes</taxon>
        <taxon>Streptosporangiales</taxon>
        <taxon>Streptosporangiaceae</taxon>
        <taxon>Nonomuraea</taxon>
    </lineage>
</organism>
<accession>A0ABW1C7N4</accession>
<dbReference type="Gene3D" id="1.10.520.40">
    <property type="entry name" value="CRISPR-associated protein Cse2"/>
    <property type="match status" value="1"/>
</dbReference>
<dbReference type="EMBL" id="JBHSNW010000029">
    <property type="protein sequence ID" value="MFC5820965.1"/>
    <property type="molecule type" value="Genomic_DNA"/>
</dbReference>
<proteinExistence type="predicted"/>
<dbReference type="InterPro" id="IPR013382">
    <property type="entry name" value="CRISPR-assoc_prot_Cse2"/>
</dbReference>
<dbReference type="Proteomes" id="UP001596096">
    <property type="component" value="Unassembled WGS sequence"/>
</dbReference>
<dbReference type="Pfam" id="PF09481">
    <property type="entry name" value="CRISPR_Cse1"/>
    <property type="match status" value="1"/>
</dbReference>
<reference evidence="3" key="1">
    <citation type="journal article" date="2019" name="Int. J. Syst. Evol. Microbiol.">
        <title>The Global Catalogue of Microorganisms (GCM) 10K type strain sequencing project: providing services to taxonomists for standard genome sequencing and annotation.</title>
        <authorList>
            <consortium name="The Broad Institute Genomics Platform"/>
            <consortium name="The Broad Institute Genome Sequencing Center for Infectious Disease"/>
            <person name="Wu L."/>
            <person name="Ma J."/>
        </authorList>
    </citation>
    <scope>NUCLEOTIDE SEQUENCE [LARGE SCALE GENOMIC DNA]</scope>
    <source>
        <strain evidence="3">CGMCC 4.7106</strain>
    </source>
</reference>
<name>A0ABW1C7N4_9ACTN</name>
<comment type="caution">
    <text evidence="2">The sequence shown here is derived from an EMBL/GenBank/DDBJ whole genome shotgun (WGS) entry which is preliminary data.</text>
</comment>
<dbReference type="Pfam" id="PF09485">
    <property type="entry name" value="CRISPR_Cse2"/>
    <property type="match status" value="1"/>
</dbReference>
<dbReference type="InterPro" id="IPR038287">
    <property type="entry name" value="Cse2_sf"/>
</dbReference>
<gene>
    <name evidence="2" type="primary">casA</name>
    <name evidence="2" type="synonym">cse1</name>
    <name evidence="2" type="ORF">ACFPUY_38215</name>
</gene>
<feature type="region of interest" description="Disordered" evidence="1">
    <location>
        <begin position="573"/>
        <end position="598"/>
    </location>
</feature>
<sequence length="805" mass="89470">MLLCPDLGWQASTCTTPLLTAWRWLVPIGSVAPSFDLTRERWLPVQHQDGHEEVSLREIFTRADELDRLVGDVPTQEFALLRVLLAIVHDAIEGPEDLDEWQELWDTGLPTQRIHAYLDQHHERFNLLDPDQPFFQTPGLQTTRGDMTSLDRLVADVPNGQPFFTMRVRGVDRLSFAEAARWVVHAHAFDTSGIKTGVVGDPLVKGGKAYPQGVAWAGRLGGVLIEGANLRQTLLLNLIAFDTGNLRMEVKRDCPAWRRPPTGPGKTDELELAQRPTGIRDLYTWQSRRVRLAFDTGGVFGAILSYGDPLDAPNMHQQEPMTGWRRSETQEKKLGLPEVYMPREHNRCRSAWRGLGVLIAGRAPGAEQRKEAASIVRPRILDWVARLAVEDRLPLDLLIHTRLVGAEYGTQQSVFNEIIDDRVAMPLVLLYERDRGLGQVAVDAVDDAENAVTVLADFAADLARAAGAEVDPAREAARSSGFSTLDAGFRDWLARISPLNDPHERRAAWQRDAHRLLSRLADELLRSAGDDAWDGRVMEVAGRPFWLNSSWADWTFRSRLRVALPAAGGTAISETAQSSGQSQTGRGGTITTTSSDGHGRTIDLVGGVAGAYISELQQGYLRGESWAVGTLAHLRRGAGKLPQEVPNLWGMCGTERLYEDRYLSQNEAVRAEAALFLAVTLYALHQQSRLDKGMHQAGTELGEAVRRLMPADSLDESIRRRFVRVGTAITRGALANRLREIVMLLRRGSIPLDYVILAQQLYLAQYPDGMRCVRQRWGRGFHLYRLGTAAAGTGTDNVTPPRRKP</sequence>
<dbReference type="CDD" id="cd09729">
    <property type="entry name" value="Cse1_I-E"/>
    <property type="match status" value="1"/>
</dbReference>
<feature type="compositionally biased region" description="Low complexity" evidence="1">
    <location>
        <begin position="573"/>
        <end position="596"/>
    </location>
</feature>
<dbReference type="RefSeq" id="WP_308249033.1">
    <property type="nucleotide sequence ID" value="NZ_JAHKRN010000024.1"/>
</dbReference>
<protein>
    <submittedName>
        <fullName evidence="2">Type I-E CRISPR-associated protein Cse1/CasA</fullName>
    </submittedName>
</protein>
<evidence type="ECO:0000313" key="2">
    <source>
        <dbReference type="EMBL" id="MFC5820965.1"/>
    </source>
</evidence>